<evidence type="ECO:0000313" key="2">
    <source>
        <dbReference type="Proteomes" id="UP001153334"/>
    </source>
</evidence>
<organism evidence="1 2">
    <name type="scientific">Nemania bipapillata</name>
    <dbReference type="NCBI Taxonomy" id="110536"/>
    <lineage>
        <taxon>Eukaryota</taxon>
        <taxon>Fungi</taxon>
        <taxon>Dikarya</taxon>
        <taxon>Ascomycota</taxon>
        <taxon>Pezizomycotina</taxon>
        <taxon>Sordariomycetes</taxon>
        <taxon>Xylariomycetidae</taxon>
        <taxon>Xylariales</taxon>
        <taxon>Xylariaceae</taxon>
        <taxon>Nemania</taxon>
    </lineage>
</organism>
<reference evidence="1" key="1">
    <citation type="submission" date="2022-11" db="EMBL/GenBank/DDBJ databases">
        <title>Genome Sequence of Nemania bipapillata.</title>
        <authorList>
            <person name="Buettner E."/>
        </authorList>
    </citation>
    <scope>NUCLEOTIDE SEQUENCE</scope>
    <source>
        <strain evidence="1">CP14</strain>
    </source>
</reference>
<keyword evidence="2" id="KW-1185">Reference proteome</keyword>
<dbReference type="Proteomes" id="UP001153334">
    <property type="component" value="Unassembled WGS sequence"/>
</dbReference>
<accession>A0ACC2I9L8</accession>
<comment type="caution">
    <text evidence="1">The sequence shown here is derived from an EMBL/GenBank/DDBJ whole genome shotgun (WGS) entry which is preliminary data.</text>
</comment>
<evidence type="ECO:0000313" key="1">
    <source>
        <dbReference type="EMBL" id="KAJ8111831.1"/>
    </source>
</evidence>
<name>A0ACC2I9L8_9PEZI</name>
<gene>
    <name evidence="1" type="ORF">ONZ43_g5530</name>
</gene>
<dbReference type="EMBL" id="JAPESX010001736">
    <property type="protein sequence ID" value="KAJ8111831.1"/>
    <property type="molecule type" value="Genomic_DNA"/>
</dbReference>
<sequence>MGPYNLNGLRIRLGEFSALKATKNTNFTPPGRFDMDAAEALYASFDPPQGEVVYASFRWCERSYQGITVDPSGVGYVIQSSNQLRCLYNASSDLGCNCEDCGYLSPLIANSTNSNYSIDEVAHLSLTHYLNVILSTKRDDYQPFVNAVDDEIIDKGAVLYQQDLGNLTTNLADTLTNILRSRELDENFNITDVPGRAFYSETYIRVEWGWLLHPLGQAFYVTLLFICCIIATSKQPLLKDSVLAYLATTIEDNTGSTSGFSIAQRTSREHLEELAEDIIVKLEPDEKGHMKFSKKYA</sequence>
<protein>
    <submittedName>
        <fullName evidence="1">Uncharacterized protein</fullName>
    </submittedName>
</protein>
<proteinExistence type="predicted"/>